<gene>
    <name evidence="1" type="ORF">B9G79_03980</name>
</gene>
<accession>A0A1Z3ND45</accession>
<proteinExistence type="predicted"/>
<dbReference type="AlphaFoldDB" id="A0A1Z3ND45"/>
<protein>
    <submittedName>
        <fullName evidence="1">Uncharacterized protein</fullName>
    </submittedName>
</protein>
<reference evidence="1 2" key="1">
    <citation type="submission" date="2017-04" db="EMBL/GenBank/DDBJ databases">
        <title>Whole genome sequence of Bdellovibrio bacteriovorus strain SSB218315.</title>
        <authorList>
            <person name="Oyedara O."/>
            <person name="Rodriguez-Perez M.A."/>
        </authorList>
    </citation>
    <scope>NUCLEOTIDE SEQUENCE [LARGE SCALE GENOMIC DNA]</scope>
    <source>
        <strain evidence="1 2">SSB218315</strain>
    </source>
</reference>
<organism evidence="1 2">
    <name type="scientific">Bdellovibrio bacteriovorus</name>
    <dbReference type="NCBI Taxonomy" id="959"/>
    <lineage>
        <taxon>Bacteria</taxon>
        <taxon>Pseudomonadati</taxon>
        <taxon>Bdellovibrionota</taxon>
        <taxon>Bdellovibrionia</taxon>
        <taxon>Bdellovibrionales</taxon>
        <taxon>Pseudobdellovibrionaceae</taxon>
        <taxon>Bdellovibrio</taxon>
    </lineage>
</organism>
<name>A0A1Z3ND45_BDEBC</name>
<evidence type="ECO:0000313" key="2">
    <source>
        <dbReference type="Proteomes" id="UP000197003"/>
    </source>
</evidence>
<dbReference type="EMBL" id="CP020946">
    <property type="protein sequence ID" value="ASD65394.1"/>
    <property type="molecule type" value="Genomic_DNA"/>
</dbReference>
<evidence type="ECO:0000313" key="1">
    <source>
        <dbReference type="EMBL" id="ASD65394.1"/>
    </source>
</evidence>
<sequence>MILAFVLAGNSAMAFQDLQTYRATDELINAMQLEGDTSVRLRQLESYKDFLYSRLNTIELPDIETTPDNDPRLEEYRSLTEFDNYVALIRMRQVSAKSCHSTKVHIENSTSREGGVVPEAVEALKILSALCT</sequence>
<dbReference type="OrthoDB" id="5293902at2"/>
<dbReference type="Proteomes" id="UP000197003">
    <property type="component" value="Chromosome"/>
</dbReference>